<dbReference type="STRING" id="1123281.SAMN02745180_00182"/>
<organism evidence="1 2">
    <name type="scientific">Sporanaerobacter acetigenes DSM 13106</name>
    <dbReference type="NCBI Taxonomy" id="1123281"/>
    <lineage>
        <taxon>Bacteria</taxon>
        <taxon>Bacillati</taxon>
        <taxon>Bacillota</taxon>
        <taxon>Tissierellia</taxon>
        <taxon>Tissierellales</taxon>
        <taxon>Sporanaerobacteraceae</taxon>
        <taxon>Sporanaerobacter</taxon>
    </lineage>
</organism>
<protein>
    <submittedName>
        <fullName evidence="1">Uncharacterized protein</fullName>
    </submittedName>
</protein>
<reference evidence="1 2" key="1">
    <citation type="submission" date="2016-11" db="EMBL/GenBank/DDBJ databases">
        <authorList>
            <person name="Jaros S."/>
            <person name="Januszkiewicz K."/>
            <person name="Wedrychowicz H."/>
        </authorList>
    </citation>
    <scope>NUCLEOTIDE SEQUENCE [LARGE SCALE GENOMIC DNA]</scope>
    <source>
        <strain evidence="1 2">DSM 13106</strain>
    </source>
</reference>
<accession>A0A1M5SIA9</accession>
<dbReference type="OrthoDB" id="1707772at2"/>
<dbReference type="Proteomes" id="UP000184389">
    <property type="component" value="Unassembled WGS sequence"/>
</dbReference>
<dbReference type="AlphaFoldDB" id="A0A1M5SIA9"/>
<dbReference type="EMBL" id="FQXR01000002">
    <property type="protein sequence ID" value="SHH38276.1"/>
    <property type="molecule type" value="Genomic_DNA"/>
</dbReference>
<evidence type="ECO:0000313" key="1">
    <source>
        <dbReference type="EMBL" id="SHH38276.1"/>
    </source>
</evidence>
<gene>
    <name evidence="1" type="ORF">SAMN02745180_00182</name>
</gene>
<name>A0A1M5SIA9_9FIRM</name>
<dbReference type="RefSeq" id="WP_072742650.1">
    <property type="nucleotide sequence ID" value="NZ_FQXR01000002.1"/>
</dbReference>
<evidence type="ECO:0000313" key="2">
    <source>
        <dbReference type="Proteomes" id="UP000184389"/>
    </source>
</evidence>
<keyword evidence="2" id="KW-1185">Reference proteome</keyword>
<sequence>MISQSILRKKSIKFLEYMGIYPDDCETEEELDEYIDTLSILEFEAEENGGLIYEFDDESYIVINFIDGEYLIAPVE</sequence>
<proteinExistence type="predicted"/>